<protein>
    <submittedName>
        <fullName evidence="1">Uncharacterized protein</fullName>
    </submittedName>
</protein>
<proteinExistence type="predicted"/>
<accession>A0AAU7Q7S9</accession>
<dbReference type="EMBL" id="CP157947">
    <property type="protein sequence ID" value="XBS69109.1"/>
    <property type="molecule type" value="Genomic_DNA"/>
</dbReference>
<sequence length="42" mass="4487">MDGNIIPLGHSKYLFHSMAGSVKTLPINDLPVNATPPARLAE</sequence>
<gene>
    <name evidence="1" type="ORF">ABK905_21950</name>
</gene>
<dbReference type="AlphaFoldDB" id="A0AAU7Q7S9"/>
<reference evidence="1" key="1">
    <citation type="submission" date="2024-06" db="EMBL/GenBank/DDBJ databases">
        <authorList>
            <person name="Coelho C."/>
            <person name="Bento M."/>
            <person name="Garcia E."/>
            <person name="Camelo A."/>
            <person name="Brandao I."/>
            <person name="Espirito Santo C."/>
            <person name="Trovao J."/>
            <person name="Verissimo A."/>
            <person name="Costa J."/>
            <person name="Tiago I."/>
        </authorList>
    </citation>
    <scope>NUCLEOTIDE SEQUENCE</scope>
    <source>
        <strain evidence="1">KWT182</strain>
    </source>
</reference>
<organism evidence="1">
    <name type="scientific">Acerihabitans sp. KWT182</name>
    <dbReference type="NCBI Taxonomy" id="3157919"/>
    <lineage>
        <taxon>Bacteria</taxon>
        <taxon>Pseudomonadati</taxon>
        <taxon>Pseudomonadota</taxon>
        <taxon>Gammaproteobacteria</taxon>
        <taxon>Enterobacterales</taxon>
        <taxon>Pectobacteriaceae</taxon>
        <taxon>Acerihabitans</taxon>
    </lineage>
</organism>
<name>A0AAU7Q7S9_9GAMM</name>
<evidence type="ECO:0000313" key="1">
    <source>
        <dbReference type="EMBL" id="XBS69109.1"/>
    </source>
</evidence>